<organism evidence="2 3">
    <name type="scientific">Oryza sativa subsp. japonica</name>
    <name type="common">Rice</name>
    <dbReference type="NCBI Taxonomy" id="39947"/>
    <lineage>
        <taxon>Eukaryota</taxon>
        <taxon>Viridiplantae</taxon>
        <taxon>Streptophyta</taxon>
        <taxon>Embryophyta</taxon>
        <taxon>Tracheophyta</taxon>
        <taxon>Spermatophyta</taxon>
        <taxon>Magnoliopsida</taxon>
        <taxon>Liliopsida</taxon>
        <taxon>Poales</taxon>
        <taxon>Poaceae</taxon>
        <taxon>BOP clade</taxon>
        <taxon>Oryzoideae</taxon>
        <taxon>Oryzeae</taxon>
        <taxon>Oryzinae</taxon>
        <taxon>Oryza</taxon>
        <taxon>Oryza sativa</taxon>
    </lineage>
</organism>
<dbReference type="Proteomes" id="UP000000763">
    <property type="component" value="Chromosome 3"/>
</dbReference>
<dbReference type="AlphaFoldDB" id="Q94GS0"/>
<gene>
    <name evidence="2" type="primary">OSJNBb0022E02.20</name>
</gene>
<protein>
    <submittedName>
        <fullName evidence="2">Uncharacterized protein</fullName>
    </submittedName>
</protein>
<proteinExistence type="predicted"/>
<reference evidence="3" key="1">
    <citation type="journal article" date="2005" name="Nature">
        <title>The map-based sequence of the rice genome.</title>
        <authorList>
            <consortium name="International rice genome sequencing project (IRGSP)"/>
            <person name="Matsumoto T."/>
            <person name="Wu J."/>
            <person name="Kanamori H."/>
            <person name="Katayose Y."/>
            <person name="Fujisawa M."/>
            <person name="Namiki N."/>
            <person name="Mizuno H."/>
            <person name="Yamamoto K."/>
            <person name="Antonio B.A."/>
            <person name="Baba T."/>
            <person name="Sakata K."/>
            <person name="Nagamura Y."/>
            <person name="Aoki H."/>
            <person name="Arikawa K."/>
            <person name="Arita K."/>
            <person name="Bito T."/>
            <person name="Chiden Y."/>
            <person name="Fujitsuka N."/>
            <person name="Fukunaka R."/>
            <person name="Hamada M."/>
            <person name="Harada C."/>
            <person name="Hayashi A."/>
            <person name="Hijishita S."/>
            <person name="Honda M."/>
            <person name="Hosokawa S."/>
            <person name="Ichikawa Y."/>
            <person name="Idonuma A."/>
            <person name="Iijima M."/>
            <person name="Ikeda M."/>
            <person name="Ikeno M."/>
            <person name="Ito K."/>
            <person name="Ito S."/>
            <person name="Ito T."/>
            <person name="Ito Y."/>
            <person name="Ito Y."/>
            <person name="Iwabuchi A."/>
            <person name="Kamiya K."/>
            <person name="Karasawa W."/>
            <person name="Kurita K."/>
            <person name="Katagiri S."/>
            <person name="Kikuta A."/>
            <person name="Kobayashi H."/>
            <person name="Kobayashi N."/>
            <person name="Machita K."/>
            <person name="Maehara T."/>
            <person name="Masukawa M."/>
            <person name="Mizubayashi T."/>
            <person name="Mukai Y."/>
            <person name="Nagasaki H."/>
            <person name="Nagata Y."/>
            <person name="Naito S."/>
            <person name="Nakashima M."/>
            <person name="Nakama Y."/>
            <person name="Nakamichi Y."/>
            <person name="Nakamura M."/>
            <person name="Meguro A."/>
            <person name="Negishi M."/>
            <person name="Ohta I."/>
            <person name="Ohta T."/>
            <person name="Okamoto M."/>
            <person name="Ono N."/>
            <person name="Saji S."/>
            <person name="Sakaguchi M."/>
            <person name="Sakai K."/>
            <person name="Shibata M."/>
            <person name="Shimokawa T."/>
            <person name="Song J."/>
            <person name="Takazaki Y."/>
            <person name="Terasawa K."/>
            <person name="Tsugane M."/>
            <person name="Tsuji K."/>
            <person name="Ueda S."/>
            <person name="Waki K."/>
            <person name="Yamagata H."/>
            <person name="Yamamoto M."/>
            <person name="Yamamoto S."/>
            <person name="Yamane H."/>
            <person name="Yoshiki S."/>
            <person name="Yoshihara R."/>
            <person name="Yukawa K."/>
            <person name="Zhong H."/>
            <person name="Yano M."/>
            <person name="Yuan Q."/>
            <person name="Ouyang S."/>
            <person name="Liu J."/>
            <person name="Jones K.M."/>
            <person name="Gansberger K."/>
            <person name="Moffat K."/>
            <person name="Hill J."/>
            <person name="Bera J."/>
            <person name="Fadrosh D."/>
            <person name="Jin S."/>
            <person name="Johri S."/>
            <person name="Kim M."/>
            <person name="Overton L."/>
            <person name="Reardon M."/>
            <person name="Tsitrin T."/>
            <person name="Vuong H."/>
            <person name="Weaver B."/>
            <person name="Ciecko A."/>
            <person name="Tallon L."/>
            <person name="Jackson J."/>
            <person name="Pai G."/>
            <person name="Aken S.V."/>
            <person name="Utterback T."/>
            <person name="Reidmuller S."/>
            <person name="Feldblyum T."/>
            <person name="Hsiao J."/>
            <person name="Zismann V."/>
            <person name="Iobst S."/>
            <person name="de Vazeille A.R."/>
            <person name="Buell C.R."/>
            <person name="Ying K."/>
            <person name="Li Y."/>
            <person name="Lu T."/>
            <person name="Huang Y."/>
            <person name="Zhao Q."/>
            <person name="Feng Q."/>
            <person name="Zhang L."/>
            <person name="Zhu J."/>
            <person name="Weng Q."/>
            <person name="Mu J."/>
            <person name="Lu Y."/>
            <person name="Fan D."/>
            <person name="Liu Y."/>
            <person name="Guan J."/>
            <person name="Zhang Y."/>
            <person name="Yu S."/>
            <person name="Liu X."/>
            <person name="Zhang Y."/>
            <person name="Hong G."/>
            <person name="Han B."/>
            <person name="Choisne N."/>
            <person name="Demange N."/>
            <person name="Orjeda G."/>
            <person name="Samain S."/>
            <person name="Cattolico L."/>
            <person name="Pelletier E."/>
            <person name="Couloux A."/>
            <person name="Segurens B."/>
            <person name="Wincker P."/>
            <person name="D'Hont A."/>
            <person name="Scarpelli C."/>
            <person name="Weissenbach J."/>
            <person name="Salanoubat M."/>
            <person name="Quetier F."/>
            <person name="Yu Y."/>
            <person name="Kim H.R."/>
            <person name="Rambo T."/>
            <person name="Currie J."/>
            <person name="Collura K."/>
            <person name="Luo M."/>
            <person name="Yang T."/>
            <person name="Ammiraju J.S.S."/>
            <person name="Engler F."/>
            <person name="Soderlund C."/>
            <person name="Wing R.A."/>
            <person name="Palmer L.E."/>
            <person name="de la Bastide M."/>
            <person name="Spiegel L."/>
            <person name="Nascimento L."/>
            <person name="Zutavern T."/>
            <person name="O'Shaughnessy A."/>
            <person name="Dike S."/>
            <person name="Dedhia N."/>
            <person name="Preston R."/>
            <person name="Balija V."/>
            <person name="McCombie W.R."/>
            <person name="Chow T."/>
            <person name="Chen H."/>
            <person name="Chung M."/>
            <person name="Chen C."/>
            <person name="Shaw J."/>
            <person name="Wu H."/>
            <person name="Hsiao K."/>
            <person name="Chao Y."/>
            <person name="Chu M."/>
            <person name="Cheng C."/>
            <person name="Hour A."/>
            <person name="Lee P."/>
            <person name="Lin S."/>
            <person name="Lin Y."/>
            <person name="Liou J."/>
            <person name="Liu S."/>
            <person name="Hsing Y."/>
            <person name="Raghuvanshi S."/>
            <person name="Mohanty A."/>
            <person name="Bharti A.K."/>
            <person name="Gaur A."/>
            <person name="Gupta V."/>
            <person name="Kumar D."/>
            <person name="Ravi V."/>
            <person name="Vij S."/>
            <person name="Kapur A."/>
            <person name="Khurana P."/>
            <person name="Khurana P."/>
            <person name="Khurana J.P."/>
            <person name="Tyagi A.K."/>
            <person name="Gaikwad K."/>
            <person name="Singh A."/>
            <person name="Dalal V."/>
            <person name="Srivastava S."/>
            <person name="Dixit A."/>
            <person name="Pal A.K."/>
            <person name="Ghazi I.A."/>
            <person name="Yadav M."/>
            <person name="Pandit A."/>
            <person name="Bhargava A."/>
            <person name="Sureshbabu K."/>
            <person name="Batra K."/>
            <person name="Sharma T.R."/>
            <person name="Mohapatra T."/>
            <person name="Singh N.K."/>
            <person name="Messing J."/>
            <person name="Nelson A.B."/>
            <person name="Fuks G."/>
            <person name="Kavchok S."/>
            <person name="Keizer G."/>
            <person name="Linton E."/>
            <person name="Llaca V."/>
            <person name="Song R."/>
            <person name="Tanyolac B."/>
            <person name="Young S."/>
            <person name="Ho-Il K."/>
            <person name="Hahn J.H."/>
            <person name="Sangsakoo G."/>
            <person name="Vanavichit A."/>
            <person name="de Mattos Luiz.A.T."/>
            <person name="Zimmer P.D."/>
            <person name="Malone G."/>
            <person name="Dellagostin O."/>
            <person name="de Oliveira A.C."/>
            <person name="Bevan M."/>
            <person name="Bancroft I."/>
            <person name="Minx P."/>
            <person name="Cordum H."/>
            <person name="Wilson R."/>
            <person name="Cheng Z."/>
            <person name="Jin W."/>
            <person name="Jiang J."/>
            <person name="Leong S.A."/>
            <person name="Iwama H."/>
            <person name="Gojobori T."/>
            <person name="Itoh T."/>
            <person name="Niimura Y."/>
            <person name="Fujii Y."/>
            <person name="Habara T."/>
            <person name="Sakai H."/>
            <person name="Sato Y."/>
            <person name="Wilson G."/>
            <person name="Kumar K."/>
            <person name="McCouch S."/>
            <person name="Juretic N."/>
            <person name="Hoen D."/>
            <person name="Wright S."/>
            <person name="Bruskiewich R."/>
            <person name="Bureau T."/>
            <person name="Miyao A."/>
            <person name="Hirochika H."/>
            <person name="Nishikawa T."/>
            <person name="Kadowaki K."/>
            <person name="Sugiura M."/>
            <person name="Burr B."/>
            <person name="Sasaki T."/>
        </authorList>
    </citation>
    <scope>NUCLEOTIDE SEQUENCE [LARGE SCALE GENOMIC DNA]</scope>
    <source>
        <strain evidence="3">cv. Nipponbare</strain>
    </source>
</reference>
<accession>Q94GS0</accession>
<name>Q94GS0_ORYSJ</name>
<evidence type="ECO:0000313" key="2">
    <source>
        <dbReference type="EMBL" id="AAK50118.1"/>
    </source>
</evidence>
<sequence>MAVRLYDKNSSAGDRGPRCTDLPGRCSRPPLCPHHPHPRHGLCLVHEDPVLSQRSTGEQHMGAAWHVAGAGSLALFAIRISPREPIAIETRTGRPGRRAPVRPSDRADARARIAKACVGTGRGGDPPRKPSVAHGSKAVPDWVAS</sequence>
<evidence type="ECO:0000256" key="1">
    <source>
        <dbReference type="SAM" id="MobiDB-lite"/>
    </source>
</evidence>
<evidence type="ECO:0000313" key="3">
    <source>
        <dbReference type="Proteomes" id="UP000000763"/>
    </source>
</evidence>
<reference evidence="3" key="2">
    <citation type="journal article" date="2008" name="Nucleic Acids Res.">
        <title>The rice annotation project database (RAP-DB): 2008 update.</title>
        <authorList>
            <consortium name="The rice annotation project (RAP)"/>
        </authorList>
    </citation>
    <scope>GENOME REANNOTATION</scope>
    <source>
        <strain evidence="3">cv. Nipponbare</strain>
    </source>
</reference>
<feature type="region of interest" description="Disordered" evidence="1">
    <location>
        <begin position="89"/>
        <end position="145"/>
    </location>
</feature>
<dbReference type="EMBL" id="AC087797">
    <property type="protein sequence ID" value="AAK50118.1"/>
    <property type="molecule type" value="Genomic_DNA"/>
</dbReference>